<gene>
    <name evidence="1" type="ORF">IAB27_04065</name>
</gene>
<comment type="caution">
    <text evidence="1">The sequence shown here is derived from an EMBL/GenBank/DDBJ whole genome shotgun (WGS) entry which is preliminary data.</text>
</comment>
<name>A0A9D1CZ38_9FIRM</name>
<dbReference type="Proteomes" id="UP000886786">
    <property type="component" value="Unassembled WGS sequence"/>
</dbReference>
<organism evidence="1 2">
    <name type="scientific">Candidatus Coprosoma intestinipullorum</name>
    <dbReference type="NCBI Taxonomy" id="2840752"/>
    <lineage>
        <taxon>Bacteria</taxon>
        <taxon>Bacillati</taxon>
        <taxon>Bacillota</taxon>
        <taxon>Bacillota incertae sedis</taxon>
        <taxon>Candidatus Coprosoma</taxon>
    </lineage>
</organism>
<dbReference type="AlphaFoldDB" id="A0A9D1CZ38"/>
<accession>A0A9D1CZ38</accession>
<proteinExistence type="predicted"/>
<evidence type="ECO:0000313" key="2">
    <source>
        <dbReference type="Proteomes" id="UP000886786"/>
    </source>
</evidence>
<dbReference type="EMBL" id="DVFV01000071">
    <property type="protein sequence ID" value="HIQ90780.1"/>
    <property type="molecule type" value="Genomic_DNA"/>
</dbReference>
<reference evidence="1" key="1">
    <citation type="submission" date="2020-10" db="EMBL/GenBank/DDBJ databases">
        <authorList>
            <person name="Gilroy R."/>
        </authorList>
    </citation>
    <scope>NUCLEOTIDE SEQUENCE</scope>
    <source>
        <strain evidence="1">CHK147-3167</strain>
    </source>
</reference>
<protein>
    <submittedName>
        <fullName evidence="1">Transposase</fullName>
    </submittedName>
</protein>
<sequence>MEENRENEHVYYKDIEKTLILRILDYKDNYFALVCDFDIPTTNNLSERSLRSSKTKLKVSGQFKNIDRAKDFATIKSYIETCYRNDVNPYNALIRLSLGVPLTMNEILGEEK</sequence>
<evidence type="ECO:0000313" key="1">
    <source>
        <dbReference type="EMBL" id="HIQ90780.1"/>
    </source>
</evidence>
<reference evidence="1" key="2">
    <citation type="journal article" date="2021" name="PeerJ">
        <title>Extensive microbial diversity within the chicken gut microbiome revealed by metagenomics and culture.</title>
        <authorList>
            <person name="Gilroy R."/>
            <person name="Ravi A."/>
            <person name="Getino M."/>
            <person name="Pursley I."/>
            <person name="Horton D.L."/>
            <person name="Alikhan N.F."/>
            <person name="Baker D."/>
            <person name="Gharbi K."/>
            <person name="Hall N."/>
            <person name="Watson M."/>
            <person name="Adriaenssens E.M."/>
            <person name="Foster-Nyarko E."/>
            <person name="Jarju S."/>
            <person name="Secka A."/>
            <person name="Antonio M."/>
            <person name="Oren A."/>
            <person name="Chaudhuri R.R."/>
            <person name="La Ragione R."/>
            <person name="Hildebrand F."/>
            <person name="Pallen M.J."/>
        </authorList>
    </citation>
    <scope>NUCLEOTIDE SEQUENCE</scope>
    <source>
        <strain evidence="1">CHK147-3167</strain>
    </source>
</reference>